<dbReference type="SMART" id="SM00507">
    <property type="entry name" value="HNHc"/>
    <property type="match status" value="1"/>
</dbReference>
<dbReference type="KEGG" id="cwa:CwatDRAFT_2746"/>
<dbReference type="Gene3D" id="1.10.30.50">
    <property type="match status" value="1"/>
</dbReference>
<gene>
    <name evidence="2" type="ORF">CwatDRAFT_2746</name>
</gene>
<dbReference type="GO" id="GO:0004519">
    <property type="term" value="F:endonuclease activity"/>
    <property type="evidence" value="ECO:0007669"/>
    <property type="project" value="UniProtKB-KW"/>
</dbReference>
<dbReference type="EMBL" id="AADV02000033">
    <property type="protein sequence ID" value="EAM50239.1"/>
    <property type="molecule type" value="Genomic_DNA"/>
</dbReference>
<dbReference type="GO" id="GO:0003676">
    <property type="term" value="F:nucleic acid binding"/>
    <property type="evidence" value="ECO:0007669"/>
    <property type="project" value="InterPro"/>
</dbReference>
<accession>Q4C256</accession>
<dbReference type="AlphaFoldDB" id="Q4C256"/>
<dbReference type="CDD" id="cd00085">
    <property type="entry name" value="HNHc"/>
    <property type="match status" value="1"/>
</dbReference>
<organism evidence="2 3">
    <name type="scientific">Crocosphaera watsonii WH 8501</name>
    <dbReference type="NCBI Taxonomy" id="165597"/>
    <lineage>
        <taxon>Bacteria</taxon>
        <taxon>Bacillati</taxon>
        <taxon>Cyanobacteriota</taxon>
        <taxon>Cyanophyceae</taxon>
        <taxon>Oscillatoriophycideae</taxon>
        <taxon>Chroococcales</taxon>
        <taxon>Aphanothecaceae</taxon>
        <taxon>Crocosphaera</taxon>
    </lineage>
</organism>
<evidence type="ECO:0000313" key="2">
    <source>
        <dbReference type="EMBL" id="EAM50239.1"/>
    </source>
</evidence>
<keyword evidence="2" id="KW-0255">Endonuclease</keyword>
<dbReference type="RefSeq" id="WP_007306074.1">
    <property type="nucleotide sequence ID" value="NZ_AADV02000033.1"/>
</dbReference>
<keyword evidence="3" id="KW-1185">Reference proteome</keyword>
<comment type="caution">
    <text evidence="2">The sequence shown here is derived from an EMBL/GenBank/DDBJ whole genome shotgun (WGS) entry which is preliminary data.</text>
</comment>
<name>Q4C256_CROWT</name>
<proteinExistence type="predicted"/>
<keyword evidence="2" id="KW-0378">Hydrolase</keyword>
<sequence length="88" mass="10271">MFFIQSPTYDGDTVYWSKRNSKLYDGATSKCLKRQDHSCGYCGLKFTDDERGHLHHIDGNHDNWKPKNLMAVHHSCHQHIHMGKTEKV</sequence>
<evidence type="ECO:0000313" key="3">
    <source>
        <dbReference type="Proteomes" id="UP000003922"/>
    </source>
</evidence>
<reference evidence="2" key="1">
    <citation type="submission" date="2004-02" db="EMBL/GenBank/DDBJ databases">
        <authorList>
            <consortium name="DOE Joint Genome Institute"/>
        </authorList>
    </citation>
    <scope>NUCLEOTIDE SEQUENCE [LARGE SCALE GENOMIC DNA]</scope>
    <source>
        <strain evidence="2">WH 8501</strain>
    </source>
</reference>
<dbReference type="InterPro" id="IPR002711">
    <property type="entry name" value="HNH"/>
</dbReference>
<evidence type="ECO:0000259" key="1">
    <source>
        <dbReference type="PROSITE" id="PS00028"/>
    </source>
</evidence>
<keyword evidence="2" id="KW-0540">Nuclease</keyword>
<dbReference type="PROSITE" id="PS00028">
    <property type="entry name" value="ZINC_FINGER_C2H2_1"/>
    <property type="match status" value="1"/>
</dbReference>
<dbReference type="InterPro" id="IPR003615">
    <property type="entry name" value="HNH_nuc"/>
</dbReference>
<dbReference type="InterPro" id="IPR013087">
    <property type="entry name" value="Znf_C2H2_type"/>
</dbReference>
<dbReference type="Proteomes" id="UP000003922">
    <property type="component" value="Unassembled WGS sequence"/>
</dbReference>
<reference evidence="2" key="2">
    <citation type="submission" date="2005-06" db="EMBL/GenBank/DDBJ databases">
        <title>Sequencing of the draft genome and assembly of Crocosphaera watsonii WH 8501.</title>
        <authorList>
            <consortium name="US DOE Joint Genome Institute (JGI-PGF)"/>
            <person name="Copeland A."/>
            <person name="Lucas S."/>
            <person name="Lapidus A."/>
            <person name="Barry K."/>
            <person name="Detter C."/>
            <person name="Glavina T."/>
            <person name="Hammon N."/>
            <person name="Israni S."/>
            <person name="Pitluck S."/>
            <person name="Richardson P."/>
        </authorList>
    </citation>
    <scope>NUCLEOTIDE SEQUENCE [LARGE SCALE GENOMIC DNA]</scope>
    <source>
        <strain evidence="2">WH 8501</strain>
    </source>
</reference>
<dbReference type="GO" id="GO:0008270">
    <property type="term" value="F:zinc ion binding"/>
    <property type="evidence" value="ECO:0007669"/>
    <property type="project" value="InterPro"/>
</dbReference>
<feature type="domain" description="C2H2-type" evidence="1">
    <location>
        <begin position="39"/>
        <end position="61"/>
    </location>
</feature>
<protein>
    <submittedName>
        <fullName evidence="2">HNH endonuclease</fullName>
    </submittedName>
</protein>
<reference evidence="2" key="3">
    <citation type="submission" date="2016-12" db="EMBL/GenBank/DDBJ databases">
        <title>Annotation of the draft genome assembly of Crocosphaera watsonii WH 8501.</title>
        <authorList>
            <consortium name="US DOE Joint Genome Institute (JGI-ORNL)"/>
            <person name="Larimer F."/>
            <person name="Land M."/>
        </authorList>
    </citation>
    <scope>NUCLEOTIDE SEQUENCE</scope>
    <source>
        <strain evidence="2">WH 8501</strain>
    </source>
</reference>
<dbReference type="Pfam" id="PF01844">
    <property type="entry name" value="HNH"/>
    <property type="match status" value="1"/>
</dbReference>